<dbReference type="AlphaFoldDB" id="A0A550BSC6"/>
<feature type="compositionally biased region" description="Polar residues" evidence="1">
    <location>
        <begin position="68"/>
        <end position="78"/>
    </location>
</feature>
<proteinExistence type="predicted"/>
<comment type="caution">
    <text evidence="2">The sequence shown here is derived from an EMBL/GenBank/DDBJ whole genome shotgun (WGS) entry which is preliminary data.</text>
</comment>
<evidence type="ECO:0000313" key="2">
    <source>
        <dbReference type="EMBL" id="TRM55442.1"/>
    </source>
</evidence>
<dbReference type="STRING" id="97359.A0A550BSC6"/>
<evidence type="ECO:0000256" key="1">
    <source>
        <dbReference type="SAM" id="MobiDB-lite"/>
    </source>
</evidence>
<protein>
    <submittedName>
        <fullName evidence="2">Uncharacterized protein</fullName>
    </submittedName>
</protein>
<evidence type="ECO:0000313" key="3">
    <source>
        <dbReference type="Proteomes" id="UP000320762"/>
    </source>
</evidence>
<feature type="region of interest" description="Disordered" evidence="1">
    <location>
        <begin position="179"/>
        <end position="206"/>
    </location>
</feature>
<reference evidence="2 3" key="1">
    <citation type="journal article" date="2019" name="New Phytol.">
        <title>Comparative genomics reveals unique wood-decay strategies and fruiting body development in the Schizophyllaceae.</title>
        <authorList>
            <person name="Almasi E."/>
            <person name="Sahu N."/>
            <person name="Krizsan K."/>
            <person name="Balint B."/>
            <person name="Kovacs G.M."/>
            <person name="Kiss B."/>
            <person name="Cseklye J."/>
            <person name="Drula E."/>
            <person name="Henrissat B."/>
            <person name="Nagy I."/>
            <person name="Chovatia M."/>
            <person name="Adam C."/>
            <person name="LaButti K."/>
            <person name="Lipzen A."/>
            <person name="Riley R."/>
            <person name="Grigoriev I.V."/>
            <person name="Nagy L.G."/>
        </authorList>
    </citation>
    <scope>NUCLEOTIDE SEQUENCE [LARGE SCALE GENOMIC DNA]</scope>
    <source>
        <strain evidence="2 3">NL-1724</strain>
    </source>
</reference>
<organism evidence="2 3">
    <name type="scientific">Schizophyllum amplum</name>
    <dbReference type="NCBI Taxonomy" id="97359"/>
    <lineage>
        <taxon>Eukaryota</taxon>
        <taxon>Fungi</taxon>
        <taxon>Dikarya</taxon>
        <taxon>Basidiomycota</taxon>
        <taxon>Agaricomycotina</taxon>
        <taxon>Agaricomycetes</taxon>
        <taxon>Agaricomycetidae</taxon>
        <taxon>Agaricales</taxon>
        <taxon>Schizophyllaceae</taxon>
        <taxon>Schizophyllum</taxon>
    </lineage>
</organism>
<feature type="region of interest" description="Disordered" evidence="1">
    <location>
        <begin position="64"/>
        <end position="105"/>
    </location>
</feature>
<dbReference type="Proteomes" id="UP000320762">
    <property type="component" value="Unassembled WGS sequence"/>
</dbReference>
<name>A0A550BSC6_9AGAR</name>
<keyword evidence="3" id="KW-1185">Reference proteome</keyword>
<dbReference type="OrthoDB" id="2687259at2759"/>
<gene>
    <name evidence="2" type="ORF">BD626DRAFT_596884</name>
</gene>
<accession>A0A550BSC6</accession>
<sequence>MDLLFVLATWHALAKLRLHTPTTLNDLDKETSTLGKVARQFKSVVCSAFQTKELPRETAARARRATAVSSKRNATKSRINVGKGKARAATDDENEEQGDTISKSPRAKDLNINTYKFHALGDYVDSIKRFGPTDNTSTQTGESEHRRVKRFAPRTTHKDYEAGISKHVQREALVNSMQEKLASLSERKKRTGPSLDEGNSQPISPLDHHAVAVSQKNFLDIDDWARANRDDPAVKNFKPRLHEHLLRRAGAAPADERVFTIPELSQIVIQHHRLYVHQSVRINYTTYDMRRAQDIINPNFHSDIVLLAPKGDIHPYLYARVIGIFHVNVVDHRLPSAGNRRTERVHVLWVRWYSFDEERKSGWRHKRLHRVGFVPGDDSNAFDFVNPAVVVRATHLIPAFATGLTSSLLAESRLARRADEENSDYWWYYVNM</sequence>
<feature type="region of interest" description="Disordered" evidence="1">
    <location>
        <begin position="131"/>
        <end position="151"/>
    </location>
</feature>
<dbReference type="EMBL" id="VDMD01000144">
    <property type="protein sequence ID" value="TRM55442.1"/>
    <property type="molecule type" value="Genomic_DNA"/>
</dbReference>